<dbReference type="Proteomes" id="UP000008827">
    <property type="component" value="Chromosome 1"/>
</dbReference>
<protein>
    <submittedName>
        <fullName evidence="1 2">Uncharacterized protein</fullName>
    </submittedName>
</protein>
<reference evidence="2" key="2">
    <citation type="submission" date="2018-02" db="UniProtKB">
        <authorList>
            <consortium name="EnsemblPlants"/>
        </authorList>
    </citation>
    <scope>IDENTIFICATION</scope>
    <source>
        <strain evidence="2">Williams 82</strain>
    </source>
</reference>
<reference evidence="1" key="3">
    <citation type="submission" date="2018-07" db="EMBL/GenBank/DDBJ databases">
        <title>WGS assembly of Glycine max.</title>
        <authorList>
            <person name="Schmutz J."/>
            <person name="Cannon S."/>
            <person name="Schlueter J."/>
            <person name="Ma J."/>
            <person name="Mitros T."/>
            <person name="Nelson W."/>
            <person name="Hyten D."/>
            <person name="Song Q."/>
            <person name="Thelen J."/>
            <person name="Cheng J."/>
            <person name="Xu D."/>
            <person name="Hellsten U."/>
            <person name="May G."/>
            <person name="Yu Y."/>
            <person name="Sakurai T."/>
            <person name="Umezawa T."/>
            <person name="Bhattacharyya M."/>
            <person name="Sandhu D."/>
            <person name="Valliyodan B."/>
            <person name="Lindquist E."/>
            <person name="Peto M."/>
            <person name="Grant D."/>
            <person name="Shu S."/>
            <person name="Goodstein D."/>
            <person name="Barry K."/>
            <person name="Futrell-Griggs M."/>
            <person name="Abernathy B."/>
            <person name="Du J."/>
            <person name="Tian Z."/>
            <person name="Zhu L."/>
            <person name="Gill N."/>
            <person name="Joshi T."/>
            <person name="Libault M."/>
            <person name="Sethuraman A."/>
            <person name="Zhang X."/>
            <person name="Shinozaki K."/>
            <person name="Nguyen H."/>
            <person name="Wing R."/>
            <person name="Cregan P."/>
            <person name="Specht J."/>
            <person name="Grimwood J."/>
            <person name="Rokhsar D."/>
            <person name="Stacey G."/>
            <person name="Shoemaker R."/>
            <person name="Jackson S."/>
        </authorList>
    </citation>
    <scope>NUCLEOTIDE SEQUENCE</scope>
    <source>
        <tissue evidence="1">Callus</tissue>
    </source>
</reference>
<accession>A0A0R0L8I9</accession>
<dbReference type="AlphaFoldDB" id="A0A0R0L8I9"/>
<dbReference type="InParanoid" id="A0A0R0L8I9"/>
<keyword evidence="3" id="KW-1185">Reference proteome</keyword>
<name>A0A0R0L8I9_SOYBN</name>
<dbReference type="EMBL" id="CM000834">
    <property type="protein sequence ID" value="KRH75441.1"/>
    <property type="molecule type" value="Genomic_DNA"/>
</dbReference>
<gene>
    <name evidence="1" type="ORF">GLYMA_01G085300</name>
</gene>
<proteinExistence type="predicted"/>
<reference evidence="1 2" key="1">
    <citation type="journal article" date="2010" name="Nature">
        <title>Genome sequence of the palaeopolyploid soybean.</title>
        <authorList>
            <person name="Schmutz J."/>
            <person name="Cannon S.B."/>
            <person name="Schlueter J."/>
            <person name="Ma J."/>
            <person name="Mitros T."/>
            <person name="Nelson W."/>
            <person name="Hyten D.L."/>
            <person name="Song Q."/>
            <person name="Thelen J.J."/>
            <person name="Cheng J."/>
            <person name="Xu D."/>
            <person name="Hellsten U."/>
            <person name="May G.D."/>
            <person name="Yu Y."/>
            <person name="Sakurai T."/>
            <person name="Umezawa T."/>
            <person name="Bhattacharyya M.K."/>
            <person name="Sandhu D."/>
            <person name="Valliyodan B."/>
            <person name="Lindquist E."/>
            <person name="Peto M."/>
            <person name="Grant D."/>
            <person name="Shu S."/>
            <person name="Goodstein D."/>
            <person name="Barry K."/>
            <person name="Futrell-Griggs M."/>
            <person name="Abernathy B."/>
            <person name="Du J."/>
            <person name="Tian Z."/>
            <person name="Zhu L."/>
            <person name="Gill N."/>
            <person name="Joshi T."/>
            <person name="Libault M."/>
            <person name="Sethuraman A."/>
            <person name="Zhang X.-C."/>
            <person name="Shinozaki K."/>
            <person name="Nguyen H.T."/>
            <person name="Wing R.A."/>
            <person name="Cregan P."/>
            <person name="Specht J."/>
            <person name="Grimwood J."/>
            <person name="Rokhsar D."/>
            <person name="Stacey G."/>
            <person name="Shoemaker R.C."/>
            <person name="Jackson S.A."/>
        </authorList>
    </citation>
    <scope>NUCLEOTIDE SEQUENCE</scope>
    <source>
        <strain evidence="2">cv. Williams 82</strain>
        <tissue evidence="1">Callus</tissue>
    </source>
</reference>
<dbReference type="SUPFAM" id="SSF64484">
    <property type="entry name" value="beta and beta-prime subunits of DNA dependent RNA-polymerase"/>
    <property type="match status" value="1"/>
</dbReference>
<dbReference type="PaxDb" id="3847-GLYMA01G21540.1"/>
<evidence type="ECO:0000313" key="3">
    <source>
        <dbReference type="Proteomes" id="UP000008827"/>
    </source>
</evidence>
<evidence type="ECO:0000313" key="2">
    <source>
        <dbReference type="EnsemblPlants" id="KRH75441"/>
    </source>
</evidence>
<dbReference type="EnsemblPlants" id="KRH75441">
    <property type="protein sequence ID" value="KRH75441"/>
    <property type="gene ID" value="GLYMA_01G085300"/>
</dbReference>
<organism evidence="1">
    <name type="scientific">Glycine max</name>
    <name type="common">Soybean</name>
    <name type="synonym">Glycine hispida</name>
    <dbReference type="NCBI Taxonomy" id="3847"/>
    <lineage>
        <taxon>Eukaryota</taxon>
        <taxon>Viridiplantae</taxon>
        <taxon>Streptophyta</taxon>
        <taxon>Embryophyta</taxon>
        <taxon>Tracheophyta</taxon>
        <taxon>Spermatophyta</taxon>
        <taxon>Magnoliopsida</taxon>
        <taxon>eudicotyledons</taxon>
        <taxon>Gunneridae</taxon>
        <taxon>Pentapetalae</taxon>
        <taxon>rosids</taxon>
        <taxon>fabids</taxon>
        <taxon>Fabales</taxon>
        <taxon>Fabaceae</taxon>
        <taxon>Papilionoideae</taxon>
        <taxon>50 kb inversion clade</taxon>
        <taxon>NPAAA clade</taxon>
        <taxon>indigoferoid/millettioid clade</taxon>
        <taxon>Phaseoleae</taxon>
        <taxon>Glycine</taxon>
        <taxon>Glycine subgen. Soja</taxon>
    </lineage>
</organism>
<sequence length="134" mass="15292">MAPPSWVASPPEQFHIQLPCGAASLPLPFGTGHETEHYNPIFSMSFLEHRVTQQPIKGQKCVGEFNLEKWNAHGAAYLLHDRLHTRSDITLLMFVHFVQACLKQHSSNLKTGQFVRLVGYPLEEFQKRELVLQN</sequence>
<evidence type="ECO:0000313" key="1">
    <source>
        <dbReference type="EMBL" id="KRH75441.1"/>
    </source>
</evidence>
<dbReference type="Gene3D" id="3.90.1800.10">
    <property type="entry name" value="RNA polymerase alpha subunit dimerisation domain"/>
    <property type="match status" value="1"/>
</dbReference>
<dbReference type="Gramene" id="KRH75441">
    <property type="protein sequence ID" value="KRH75441"/>
    <property type="gene ID" value="GLYMA_01G085300"/>
</dbReference>